<dbReference type="PANTHER" id="PTHR23501:SF191">
    <property type="entry name" value="VACUOLAR BASIC AMINO ACID TRANSPORTER 4"/>
    <property type="match status" value="1"/>
</dbReference>
<feature type="transmembrane region" description="Helical" evidence="6">
    <location>
        <begin position="245"/>
        <end position="261"/>
    </location>
</feature>
<feature type="transmembrane region" description="Helical" evidence="6">
    <location>
        <begin position="282"/>
        <end position="303"/>
    </location>
</feature>
<dbReference type="Gene3D" id="1.20.1720.10">
    <property type="entry name" value="Multidrug resistance protein D"/>
    <property type="match status" value="1"/>
</dbReference>
<feature type="transmembrane region" description="Helical" evidence="6">
    <location>
        <begin position="33"/>
        <end position="54"/>
    </location>
</feature>
<dbReference type="PATRIC" id="fig|1200352.3.peg.2305"/>
<feature type="transmembrane region" description="Helical" evidence="6">
    <location>
        <begin position="347"/>
        <end position="366"/>
    </location>
</feature>
<proteinExistence type="predicted"/>
<feature type="transmembrane region" description="Helical" evidence="6">
    <location>
        <begin position="459"/>
        <end position="478"/>
    </location>
</feature>
<dbReference type="InterPro" id="IPR036259">
    <property type="entry name" value="MFS_trans_sf"/>
</dbReference>
<evidence type="ECO:0000256" key="6">
    <source>
        <dbReference type="SAM" id="Phobius"/>
    </source>
</evidence>
<keyword evidence="3 6" id="KW-0812">Transmembrane</keyword>
<dbReference type="Pfam" id="PF07690">
    <property type="entry name" value="MFS_1"/>
    <property type="match status" value="1"/>
</dbReference>
<feature type="transmembrane region" description="Helical" evidence="6">
    <location>
        <begin position="318"/>
        <end position="340"/>
    </location>
</feature>
<comment type="subcellular location">
    <subcellularLocation>
        <location evidence="1">Cell inner membrane</location>
        <topology evidence="1">Multi-pass membrane protein</topology>
    </subcellularLocation>
</comment>
<dbReference type="Gene3D" id="1.20.1250.20">
    <property type="entry name" value="MFS general substrate transporter like domains"/>
    <property type="match status" value="1"/>
</dbReference>
<feature type="domain" description="Major facilitator superfamily (MFS) profile" evidence="7">
    <location>
        <begin position="25"/>
        <end position="486"/>
    </location>
</feature>
<sequence length="487" mass="50606">MNSSLRPAEQPEPSDRPFTDVPAPVRLALGSGVMLQALNSSMIAVAIVSIGHHFGAGTEVSWVLSAFYIATAIVSPMAGVLGVVFGARRVYLAGLGLVLIGSVLGALAPNLGVLVAGRLLIGVGVAAQMPNAMTIIRVLARRHRYRTTSAISTLTVCGQSMSAVGPSLGGLLVGVAGWQATLWINVLLVALSWAWVMWQVPHIDGEGRPEMGLVRRLDLVGALLFGATVTVLMVCLLSLTGEPLWWLVPVVVVIAAVWAWWELQQAPVPFIDLRAVAENRQLANTLGRTVLTYASFYCLYYGLPQWFEQGAGFSTSQAGALMFPMAVVSVASTFVAARVLTVRGPRVTLAVGGGFLVITGLLVALVEGSGSPVWVLVAVALVAGVPNGFNNIGNQALINTVTSVEKVGTATGIYKTMQYIAANLSAVIVALCMSIGAGSGADSGDAAATDGATDAGLHLIGWVIVALGAVMCVGLGFAKKMPLRVRG</sequence>
<dbReference type="eggNOG" id="COG0477">
    <property type="taxonomic scope" value="Bacteria"/>
</dbReference>
<feature type="transmembrane region" description="Helical" evidence="6">
    <location>
        <begin position="60"/>
        <end position="83"/>
    </location>
</feature>
<dbReference type="InterPro" id="IPR011701">
    <property type="entry name" value="MFS"/>
</dbReference>
<keyword evidence="9" id="KW-1185">Reference proteome</keyword>
<dbReference type="HOGENOM" id="CLU_000960_28_3_11"/>
<evidence type="ECO:0000256" key="3">
    <source>
        <dbReference type="ARBA" id="ARBA00022692"/>
    </source>
</evidence>
<dbReference type="STRING" id="1200352.A606_11245"/>
<feature type="transmembrane region" description="Helical" evidence="6">
    <location>
        <begin position="90"/>
        <end position="109"/>
    </location>
</feature>
<evidence type="ECO:0000256" key="2">
    <source>
        <dbReference type="ARBA" id="ARBA00022448"/>
    </source>
</evidence>
<accession>S4XMK2</accession>
<feature type="transmembrane region" description="Helical" evidence="6">
    <location>
        <begin position="419"/>
        <end position="439"/>
    </location>
</feature>
<dbReference type="InterPro" id="IPR020846">
    <property type="entry name" value="MFS_dom"/>
</dbReference>
<dbReference type="Proteomes" id="UP000014809">
    <property type="component" value="Chromosome"/>
</dbReference>
<feature type="transmembrane region" description="Helical" evidence="6">
    <location>
        <begin position="219"/>
        <end position="239"/>
    </location>
</feature>
<dbReference type="GO" id="GO:0022857">
    <property type="term" value="F:transmembrane transporter activity"/>
    <property type="evidence" value="ECO:0007669"/>
    <property type="project" value="InterPro"/>
</dbReference>
<feature type="transmembrane region" description="Helical" evidence="6">
    <location>
        <begin position="115"/>
        <end position="139"/>
    </location>
</feature>
<reference evidence="8 9" key="1">
    <citation type="submission" date="2012-06" db="EMBL/GenBank/DDBJ databases">
        <title>Complete genome sequence of Corynebacterium terpenotabidum Y-11 (=DSM 44721).</title>
        <authorList>
            <person name="Ruckert C."/>
            <person name="Albersmeier A."/>
            <person name="Al-Dilaimi A."/>
            <person name="Szczepanowski R."/>
            <person name="Kalinowski J."/>
        </authorList>
    </citation>
    <scope>NUCLEOTIDE SEQUENCE [LARGE SCALE GENOMIC DNA]</scope>
    <source>
        <strain evidence="8 9">Y-11</strain>
    </source>
</reference>
<dbReference type="PANTHER" id="PTHR23501">
    <property type="entry name" value="MAJOR FACILITATOR SUPERFAMILY"/>
    <property type="match status" value="1"/>
</dbReference>
<feature type="transmembrane region" description="Helical" evidence="6">
    <location>
        <begin position="372"/>
        <end position="389"/>
    </location>
</feature>
<dbReference type="EMBL" id="CP003696">
    <property type="protein sequence ID" value="AGP31888.1"/>
    <property type="molecule type" value="Genomic_DNA"/>
</dbReference>
<keyword evidence="4 6" id="KW-1133">Transmembrane helix</keyword>
<evidence type="ECO:0000313" key="9">
    <source>
        <dbReference type="Proteomes" id="UP000014809"/>
    </source>
</evidence>
<feature type="transmembrane region" description="Helical" evidence="6">
    <location>
        <begin position="180"/>
        <end position="198"/>
    </location>
</feature>
<dbReference type="SUPFAM" id="SSF103473">
    <property type="entry name" value="MFS general substrate transporter"/>
    <property type="match status" value="1"/>
</dbReference>
<dbReference type="RefSeq" id="WP_020442237.1">
    <property type="nucleotide sequence ID" value="NC_021663.1"/>
</dbReference>
<name>S4XMK2_9CORY</name>
<evidence type="ECO:0000256" key="1">
    <source>
        <dbReference type="ARBA" id="ARBA00004429"/>
    </source>
</evidence>
<feature type="transmembrane region" description="Helical" evidence="6">
    <location>
        <begin position="151"/>
        <end position="174"/>
    </location>
</feature>
<protein>
    <recommendedName>
        <fullName evidence="7">Major facilitator superfamily (MFS) profile domain-containing protein</fullName>
    </recommendedName>
</protein>
<dbReference type="GO" id="GO:0005886">
    <property type="term" value="C:plasma membrane"/>
    <property type="evidence" value="ECO:0007669"/>
    <property type="project" value="UniProtKB-SubCell"/>
</dbReference>
<dbReference type="PROSITE" id="PS50850">
    <property type="entry name" value="MFS"/>
    <property type="match status" value="1"/>
</dbReference>
<gene>
    <name evidence="8" type="ORF">A606_11245</name>
</gene>
<evidence type="ECO:0000259" key="7">
    <source>
        <dbReference type="PROSITE" id="PS50850"/>
    </source>
</evidence>
<dbReference type="KEGG" id="cter:A606_11245"/>
<evidence type="ECO:0000256" key="5">
    <source>
        <dbReference type="ARBA" id="ARBA00023136"/>
    </source>
</evidence>
<evidence type="ECO:0000256" key="4">
    <source>
        <dbReference type="ARBA" id="ARBA00022989"/>
    </source>
</evidence>
<evidence type="ECO:0000313" key="8">
    <source>
        <dbReference type="EMBL" id="AGP31888.1"/>
    </source>
</evidence>
<dbReference type="AlphaFoldDB" id="S4XMK2"/>
<keyword evidence="5 6" id="KW-0472">Membrane</keyword>
<keyword evidence="2" id="KW-0813">Transport</keyword>
<organism evidence="8 9">
    <name type="scientific">Corynebacterium terpenotabidum Y-11</name>
    <dbReference type="NCBI Taxonomy" id="1200352"/>
    <lineage>
        <taxon>Bacteria</taxon>
        <taxon>Bacillati</taxon>
        <taxon>Actinomycetota</taxon>
        <taxon>Actinomycetes</taxon>
        <taxon>Mycobacteriales</taxon>
        <taxon>Corynebacteriaceae</taxon>
        <taxon>Corynebacterium</taxon>
    </lineage>
</organism>